<accession>A3JX97</accession>
<comment type="cofactor">
    <cofactor evidence="1">
        <name>Zn(2+)</name>
        <dbReference type="ChEBI" id="CHEBI:29105"/>
    </cofactor>
</comment>
<dbReference type="NCBIfam" id="TIGR01892">
    <property type="entry name" value="AcOrn-deacetyl"/>
    <property type="match status" value="1"/>
</dbReference>
<dbReference type="CDD" id="cd03894">
    <property type="entry name" value="M20_ArgE"/>
    <property type="match status" value="1"/>
</dbReference>
<dbReference type="NCBIfam" id="NF005710">
    <property type="entry name" value="PRK07522.1"/>
    <property type="match status" value="1"/>
</dbReference>
<evidence type="ECO:0000256" key="1">
    <source>
        <dbReference type="ARBA" id="ARBA00001947"/>
    </source>
</evidence>
<keyword evidence="5" id="KW-0028">Amino-acid biosynthesis</keyword>
<evidence type="ECO:0000259" key="10">
    <source>
        <dbReference type="Pfam" id="PF07687"/>
    </source>
</evidence>
<dbReference type="InterPro" id="IPR036264">
    <property type="entry name" value="Bact_exopeptidase_dim_dom"/>
</dbReference>
<dbReference type="InterPro" id="IPR001261">
    <property type="entry name" value="ArgE/DapE_CS"/>
</dbReference>
<keyword evidence="6" id="KW-0479">Metal-binding</keyword>
<evidence type="ECO:0000256" key="8">
    <source>
        <dbReference type="ARBA" id="ARBA00022833"/>
    </source>
</evidence>
<comment type="similarity">
    <text evidence="2">Belongs to the peptidase M20A family. ArgE subfamily.</text>
</comment>
<keyword evidence="12" id="KW-1185">Reference proteome</keyword>
<evidence type="ECO:0000256" key="5">
    <source>
        <dbReference type="ARBA" id="ARBA00022605"/>
    </source>
</evidence>
<evidence type="ECO:0000313" key="12">
    <source>
        <dbReference type="Proteomes" id="UP000005713"/>
    </source>
</evidence>
<proteinExistence type="inferred from homology"/>
<organism evidence="11 12">
    <name type="scientific">Sagittula stellata (strain ATCC 700073 / DSM 11524 / E-37)</name>
    <dbReference type="NCBI Taxonomy" id="388399"/>
    <lineage>
        <taxon>Bacteria</taxon>
        <taxon>Pseudomonadati</taxon>
        <taxon>Pseudomonadota</taxon>
        <taxon>Alphaproteobacteria</taxon>
        <taxon>Rhodobacterales</taxon>
        <taxon>Roseobacteraceae</taxon>
        <taxon>Sagittula</taxon>
    </lineage>
</organism>
<protein>
    <submittedName>
        <fullName evidence="11">Acetylornithine deacetylase</fullName>
    </submittedName>
</protein>
<dbReference type="Proteomes" id="UP000005713">
    <property type="component" value="Unassembled WGS sequence"/>
</dbReference>
<evidence type="ECO:0000313" key="11">
    <source>
        <dbReference type="EMBL" id="EBA10133.1"/>
    </source>
</evidence>
<keyword evidence="8" id="KW-0862">Zinc</keyword>
<keyword evidence="3" id="KW-0963">Cytoplasm</keyword>
<reference evidence="11 12" key="1">
    <citation type="submission" date="2006-06" db="EMBL/GenBank/DDBJ databases">
        <authorList>
            <person name="Moran M.A."/>
            <person name="Ferriera S."/>
            <person name="Johnson J."/>
            <person name="Kravitz S."/>
            <person name="Beeson K."/>
            <person name="Sutton G."/>
            <person name="Rogers Y.-H."/>
            <person name="Friedman R."/>
            <person name="Frazier M."/>
            <person name="Venter J.C."/>
        </authorList>
    </citation>
    <scope>NUCLEOTIDE SEQUENCE [LARGE SCALE GENOMIC DNA]</scope>
    <source>
        <strain evidence="11 12">E-37</strain>
    </source>
</reference>
<evidence type="ECO:0000256" key="9">
    <source>
        <dbReference type="ARBA" id="ARBA00023285"/>
    </source>
</evidence>
<dbReference type="GO" id="GO:0006526">
    <property type="term" value="P:L-arginine biosynthetic process"/>
    <property type="evidence" value="ECO:0007669"/>
    <property type="project" value="UniProtKB-KW"/>
</dbReference>
<feature type="domain" description="Peptidase M20 dimerisation" evidence="10">
    <location>
        <begin position="175"/>
        <end position="284"/>
    </location>
</feature>
<dbReference type="OrthoDB" id="9809784at2"/>
<dbReference type="Gene3D" id="3.30.70.360">
    <property type="match status" value="1"/>
</dbReference>
<sequence>MELLARTEALLGDLIAFPTVSSDSNLELIAWAANYLEGFGARCEIMSDVTGLKANLLATFGPEGNGGLVLAGHTDVVPIGEESDWSGDPFSMRERDDLLYGRGTCDMKGFIACVMALAPEIARWRLTAPVHVALTYDEEVGCFGARALVTELLGRGLRPGMVILGEPTLMNVVDGHKGCYEYTTHFCGCEGHGSAPDLGVNAASCATRYAGRLLELETALKTRAPEASPFEPPWTTLNIGRMSAGTARNVIAGLAEIEWEMRPVSFEDAAWVLAEIDAYADLLLPDMRRVTPDASIVREVIGEVAGLMPERDNRIAELACSLTGANGTEVVSFGTEAGLFQSLGTQCIVCGPGSIQQAHRPDEFVARGQLDACLTMLRGMEGALH</sequence>
<evidence type="ECO:0000256" key="6">
    <source>
        <dbReference type="ARBA" id="ARBA00022723"/>
    </source>
</evidence>
<dbReference type="InterPro" id="IPR010169">
    <property type="entry name" value="AcOrn-deacetyl"/>
</dbReference>
<dbReference type="Pfam" id="PF07687">
    <property type="entry name" value="M20_dimer"/>
    <property type="match status" value="1"/>
</dbReference>
<dbReference type="GO" id="GO:0046872">
    <property type="term" value="F:metal ion binding"/>
    <property type="evidence" value="ECO:0007669"/>
    <property type="project" value="UniProtKB-KW"/>
</dbReference>
<dbReference type="EMBL" id="AAYA01000001">
    <property type="protein sequence ID" value="EBA10133.1"/>
    <property type="molecule type" value="Genomic_DNA"/>
</dbReference>
<dbReference type="PANTHER" id="PTHR43808">
    <property type="entry name" value="ACETYLORNITHINE DEACETYLASE"/>
    <property type="match status" value="1"/>
</dbReference>
<dbReference type="PROSITE" id="PS00759">
    <property type="entry name" value="ARGE_DAPE_CPG2_2"/>
    <property type="match status" value="1"/>
</dbReference>
<evidence type="ECO:0000256" key="2">
    <source>
        <dbReference type="ARBA" id="ARBA00005691"/>
    </source>
</evidence>
<keyword evidence="4" id="KW-0055">Arginine biosynthesis</keyword>
<dbReference type="InterPro" id="IPR050072">
    <property type="entry name" value="Peptidase_M20A"/>
</dbReference>
<dbReference type="eggNOG" id="COG0624">
    <property type="taxonomic scope" value="Bacteria"/>
</dbReference>
<dbReference type="RefSeq" id="WP_005854706.1">
    <property type="nucleotide sequence ID" value="NZ_AAYA01000001.1"/>
</dbReference>
<evidence type="ECO:0000256" key="4">
    <source>
        <dbReference type="ARBA" id="ARBA00022571"/>
    </source>
</evidence>
<dbReference type="Pfam" id="PF01546">
    <property type="entry name" value="Peptidase_M20"/>
    <property type="match status" value="1"/>
</dbReference>
<dbReference type="Gene3D" id="3.40.630.10">
    <property type="entry name" value="Zn peptidases"/>
    <property type="match status" value="1"/>
</dbReference>
<dbReference type="PANTHER" id="PTHR43808:SF31">
    <property type="entry name" value="N-ACETYL-L-CITRULLINE DEACETYLASE"/>
    <property type="match status" value="1"/>
</dbReference>
<dbReference type="GO" id="GO:0008777">
    <property type="term" value="F:acetylornithine deacetylase activity"/>
    <property type="evidence" value="ECO:0007669"/>
    <property type="project" value="TreeGrafter"/>
</dbReference>
<dbReference type="SUPFAM" id="SSF55031">
    <property type="entry name" value="Bacterial exopeptidase dimerisation domain"/>
    <property type="match status" value="1"/>
</dbReference>
<dbReference type="InterPro" id="IPR011650">
    <property type="entry name" value="Peptidase_M20_dimer"/>
</dbReference>
<dbReference type="InterPro" id="IPR002933">
    <property type="entry name" value="Peptidase_M20"/>
</dbReference>
<keyword evidence="7" id="KW-0378">Hydrolase</keyword>
<evidence type="ECO:0000256" key="3">
    <source>
        <dbReference type="ARBA" id="ARBA00022490"/>
    </source>
</evidence>
<name>A3JX97_SAGS3</name>
<evidence type="ECO:0000256" key="7">
    <source>
        <dbReference type="ARBA" id="ARBA00022801"/>
    </source>
</evidence>
<dbReference type="SUPFAM" id="SSF53187">
    <property type="entry name" value="Zn-dependent exopeptidases"/>
    <property type="match status" value="1"/>
</dbReference>
<dbReference type="AlphaFoldDB" id="A3JX97"/>
<comment type="caution">
    <text evidence="11">The sequence shown here is derived from an EMBL/GenBank/DDBJ whole genome shotgun (WGS) entry which is preliminary data.</text>
</comment>
<keyword evidence="9" id="KW-0170">Cobalt</keyword>
<gene>
    <name evidence="11" type="ORF">SSE37_19047</name>
</gene>